<evidence type="ECO:0000256" key="2">
    <source>
        <dbReference type="ARBA" id="ARBA00005269"/>
    </source>
</evidence>
<dbReference type="Gene3D" id="3.40.50.150">
    <property type="entry name" value="Vaccinia Virus protein VP39"/>
    <property type="match status" value="1"/>
</dbReference>
<name>A0A1G6DXF8_9GAMM</name>
<evidence type="ECO:0000256" key="9">
    <source>
        <dbReference type="PIRNR" id="PIRNR004553"/>
    </source>
</evidence>
<dbReference type="GO" id="GO:0052913">
    <property type="term" value="F:16S rRNA (guanine(966)-N(2))-methyltransferase activity"/>
    <property type="evidence" value="ECO:0007669"/>
    <property type="project" value="UniProtKB-EC"/>
</dbReference>
<dbReference type="Proteomes" id="UP000199626">
    <property type="component" value="Unassembled WGS sequence"/>
</dbReference>
<keyword evidence="5 9" id="KW-0489">Methyltransferase</keyword>
<keyword evidence="7 9" id="KW-0949">S-adenosyl-L-methionine</keyword>
<comment type="catalytic activity">
    <reaction evidence="8 9">
        <text>guanosine(966) in 16S rRNA + S-adenosyl-L-methionine = N(2)-methylguanosine(966) in 16S rRNA + S-adenosyl-L-homocysteine + H(+)</text>
        <dbReference type="Rhea" id="RHEA:23548"/>
        <dbReference type="Rhea" id="RHEA-COMP:10211"/>
        <dbReference type="Rhea" id="RHEA-COMP:10212"/>
        <dbReference type="ChEBI" id="CHEBI:15378"/>
        <dbReference type="ChEBI" id="CHEBI:57856"/>
        <dbReference type="ChEBI" id="CHEBI:59789"/>
        <dbReference type="ChEBI" id="CHEBI:74269"/>
        <dbReference type="ChEBI" id="CHEBI:74481"/>
        <dbReference type="EC" id="2.1.1.171"/>
    </reaction>
</comment>
<accession>A0A1G6DXF8</accession>
<sequence length="209" mass="23379">MPRSSHKQKRTRSAHSPKAPQRPEGMVRIIGGQLRGRKLSVADVPGLRPTPDRVRETVFNWLQFEIADTRCLDLFAGSGALAFEALSRGAVQVTLIEKDAPAARVLAQHAQQLSAVTNGVAQVHRTDAIHFLQQEMVQPYDIVFIDPPFGMGLVEQAITLLATRGWLKPTSWVYVETEVELTPSVPAHWQLHREKFAGQVAYRLYSIHE</sequence>
<dbReference type="PIRSF" id="PIRSF004553">
    <property type="entry name" value="CHP00095"/>
    <property type="match status" value="1"/>
</dbReference>
<keyword evidence="12" id="KW-1185">Reference proteome</keyword>
<evidence type="ECO:0000256" key="8">
    <source>
        <dbReference type="ARBA" id="ARBA00048326"/>
    </source>
</evidence>
<dbReference type="NCBIfam" id="TIGR00095">
    <property type="entry name" value="16S rRNA (guanine(966)-N(2))-methyltransferase RsmD"/>
    <property type="match status" value="1"/>
</dbReference>
<dbReference type="CDD" id="cd02440">
    <property type="entry name" value="AdoMet_MTases"/>
    <property type="match status" value="1"/>
</dbReference>
<dbReference type="PROSITE" id="PS00092">
    <property type="entry name" value="N6_MTASE"/>
    <property type="match status" value="1"/>
</dbReference>
<dbReference type="OrthoDB" id="9803017at2"/>
<dbReference type="EMBL" id="FMXN01000014">
    <property type="protein sequence ID" value="SDB49790.1"/>
    <property type="molecule type" value="Genomic_DNA"/>
</dbReference>
<comment type="similarity">
    <text evidence="2 9">Belongs to the methyltransferase superfamily. RsmD family.</text>
</comment>
<dbReference type="STRING" id="1159017.SAMN02927930_01930"/>
<dbReference type="InterPro" id="IPR004398">
    <property type="entry name" value="RNA_MeTrfase_RsmD"/>
</dbReference>
<dbReference type="InterPro" id="IPR029063">
    <property type="entry name" value="SAM-dependent_MTases_sf"/>
</dbReference>
<organism evidence="11 12">
    <name type="scientific">Pseudidiomarina indica</name>
    <dbReference type="NCBI Taxonomy" id="1159017"/>
    <lineage>
        <taxon>Bacteria</taxon>
        <taxon>Pseudomonadati</taxon>
        <taxon>Pseudomonadota</taxon>
        <taxon>Gammaproteobacteria</taxon>
        <taxon>Alteromonadales</taxon>
        <taxon>Idiomarinaceae</taxon>
        <taxon>Pseudidiomarina</taxon>
    </lineage>
</organism>
<reference evidence="12" key="1">
    <citation type="submission" date="2016-10" db="EMBL/GenBank/DDBJ databases">
        <authorList>
            <person name="Varghese N."/>
            <person name="Submissions S."/>
        </authorList>
    </citation>
    <scope>NUCLEOTIDE SEQUENCE [LARGE SCALE GENOMIC DNA]</scope>
    <source>
        <strain evidence="12">CGMCC 1.10824</strain>
    </source>
</reference>
<dbReference type="InterPro" id="IPR002052">
    <property type="entry name" value="DNA_methylase_N6_adenine_CS"/>
</dbReference>
<dbReference type="GO" id="GO:0003676">
    <property type="term" value="F:nucleic acid binding"/>
    <property type="evidence" value="ECO:0007669"/>
    <property type="project" value="InterPro"/>
</dbReference>
<evidence type="ECO:0000256" key="7">
    <source>
        <dbReference type="ARBA" id="ARBA00022691"/>
    </source>
</evidence>
<dbReference type="RefSeq" id="WP_092593845.1">
    <property type="nucleotide sequence ID" value="NZ_FMXN01000014.1"/>
</dbReference>
<evidence type="ECO:0000256" key="6">
    <source>
        <dbReference type="ARBA" id="ARBA00022679"/>
    </source>
</evidence>
<protein>
    <recommendedName>
        <fullName evidence="4 9">Ribosomal RNA small subunit methyltransferase D</fullName>
        <ecNumber evidence="3 9">2.1.1.171</ecNumber>
    </recommendedName>
</protein>
<dbReference type="SUPFAM" id="SSF53335">
    <property type="entry name" value="S-adenosyl-L-methionine-dependent methyltransferases"/>
    <property type="match status" value="1"/>
</dbReference>
<gene>
    <name evidence="11" type="ORF">SAMN02927930_01930</name>
</gene>
<evidence type="ECO:0000256" key="10">
    <source>
        <dbReference type="SAM" id="MobiDB-lite"/>
    </source>
</evidence>
<feature type="compositionally biased region" description="Basic residues" evidence="10">
    <location>
        <begin position="1"/>
        <end position="15"/>
    </location>
</feature>
<dbReference type="Pfam" id="PF03602">
    <property type="entry name" value="Cons_hypoth95"/>
    <property type="match status" value="1"/>
</dbReference>
<dbReference type="AlphaFoldDB" id="A0A1G6DXF8"/>
<keyword evidence="6 9" id="KW-0808">Transferase</keyword>
<evidence type="ECO:0000256" key="3">
    <source>
        <dbReference type="ARBA" id="ARBA00012141"/>
    </source>
</evidence>
<evidence type="ECO:0000313" key="11">
    <source>
        <dbReference type="EMBL" id="SDB49790.1"/>
    </source>
</evidence>
<evidence type="ECO:0000313" key="12">
    <source>
        <dbReference type="Proteomes" id="UP000199626"/>
    </source>
</evidence>
<dbReference type="PANTHER" id="PTHR43542:SF1">
    <property type="entry name" value="METHYLTRANSFERASE"/>
    <property type="match status" value="1"/>
</dbReference>
<proteinExistence type="inferred from homology"/>
<evidence type="ECO:0000256" key="1">
    <source>
        <dbReference type="ARBA" id="ARBA00002649"/>
    </source>
</evidence>
<keyword evidence="9" id="KW-0698">rRNA processing</keyword>
<dbReference type="EC" id="2.1.1.171" evidence="3 9"/>
<comment type="function">
    <text evidence="1 9">Specifically methylates the guanine in position 966 of 16S rRNA in the assembled 30S particle.</text>
</comment>
<feature type="region of interest" description="Disordered" evidence="10">
    <location>
        <begin position="1"/>
        <end position="24"/>
    </location>
</feature>
<evidence type="ECO:0000256" key="4">
    <source>
        <dbReference type="ARBA" id="ARBA00013682"/>
    </source>
</evidence>
<evidence type="ECO:0000256" key="5">
    <source>
        <dbReference type="ARBA" id="ARBA00022603"/>
    </source>
</evidence>
<dbReference type="PANTHER" id="PTHR43542">
    <property type="entry name" value="METHYLTRANSFERASE"/>
    <property type="match status" value="1"/>
</dbReference>